<organism evidence="2 3">
    <name type="scientific">Burkholderia savannae</name>
    <dbReference type="NCBI Taxonomy" id="1637837"/>
    <lineage>
        <taxon>Bacteria</taxon>
        <taxon>Pseudomonadati</taxon>
        <taxon>Pseudomonadota</taxon>
        <taxon>Betaproteobacteria</taxon>
        <taxon>Burkholderiales</taxon>
        <taxon>Burkholderiaceae</taxon>
        <taxon>Burkholderia</taxon>
        <taxon>pseudomallei group</taxon>
    </lineage>
</organism>
<accession>A0ABR5T817</accession>
<keyword evidence="3" id="KW-1185">Reference proteome</keyword>
<feature type="region of interest" description="Disordered" evidence="1">
    <location>
        <begin position="1"/>
        <end position="20"/>
    </location>
</feature>
<comment type="caution">
    <text evidence="2">The sequence shown here is derived from an EMBL/GenBank/DDBJ whole genome shotgun (WGS) entry which is preliminary data.</text>
</comment>
<name>A0ABR5T817_9BURK</name>
<feature type="region of interest" description="Disordered" evidence="1">
    <location>
        <begin position="51"/>
        <end position="70"/>
    </location>
</feature>
<feature type="compositionally biased region" description="Basic residues" evidence="1">
    <location>
        <begin position="59"/>
        <end position="70"/>
    </location>
</feature>
<gene>
    <name evidence="2" type="ORF">WS72_25715</name>
</gene>
<evidence type="ECO:0000313" key="2">
    <source>
        <dbReference type="EMBL" id="KWZ38269.1"/>
    </source>
</evidence>
<reference evidence="2 3" key="1">
    <citation type="submission" date="2015-11" db="EMBL/GenBank/DDBJ databases">
        <authorList>
            <person name="Sahl J."/>
            <person name="Wagner D."/>
            <person name="Keim P."/>
        </authorList>
    </citation>
    <scope>NUCLEOTIDE SEQUENCE [LARGE SCALE GENOMIC DNA]</scope>
    <source>
        <strain evidence="2 3">BDU18</strain>
    </source>
</reference>
<evidence type="ECO:0000313" key="3">
    <source>
        <dbReference type="Proteomes" id="UP000070255"/>
    </source>
</evidence>
<proteinExistence type="predicted"/>
<protein>
    <submittedName>
        <fullName evidence="2">Uncharacterized protein</fullName>
    </submittedName>
</protein>
<dbReference type="Proteomes" id="UP000070255">
    <property type="component" value="Unassembled WGS sequence"/>
</dbReference>
<dbReference type="EMBL" id="LNJQ01000004">
    <property type="protein sequence ID" value="KWZ38269.1"/>
    <property type="molecule type" value="Genomic_DNA"/>
</dbReference>
<sequence length="70" mass="7325">MTCVNRRAGAARSESKPASADASAAAIIGKWIATASPGACIRPVAMRGPRRIDADAHRRGGRRGRREIAA</sequence>
<evidence type="ECO:0000256" key="1">
    <source>
        <dbReference type="SAM" id="MobiDB-lite"/>
    </source>
</evidence>